<evidence type="ECO:0000313" key="1">
    <source>
        <dbReference type="EMBL" id="MCZ4522297.1"/>
    </source>
</evidence>
<organism evidence="1 2">
    <name type="scientific">Rhodococcus ruber</name>
    <dbReference type="NCBI Taxonomy" id="1830"/>
    <lineage>
        <taxon>Bacteria</taxon>
        <taxon>Bacillati</taxon>
        <taxon>Actinomycetota</taxon>
        <taxon>Actinomycetes</taxon>
        <taxon>Mycobacteriales</taxon>
        <taxon>Nocardiaceae</taxon>
        <taxon>Rhodococcus</taxon>
    </lineage>
</organism>
<keyword evidence="2" id="KW-1185">Reference proteome</keyword>
<dbReference type="PANTHER" id="PTHR39328:SF1">
    <property type="entry name" value="BLL2871 PROTEIN"/>
    <property type="match status" value="1"/>
</dbReference>
<dbReference type="EMBL" id="JAPWIJ010000024">
    <property type="protein sequence ID" value="MCZ4522297.1"/>
    <property type="molecule type" value="Genomic_DNA"/>
</dbReference>
<dbReference type="Pfam" id="PF06267">
    <property type="entry name" value="DUF1028"/>
    <property type="match status" value="1"/>
</dbReference>
<dbReference type="InterPro" id="IPR010430">
    <property type="entry name" value="DUF1028"/>
</dbReference>
<dbReference type="PANTHER" id="PTHR39328">
    <property type="entry name" value="BLL2871 PROTEIN"/>
    <property type="match status" value="1"/>
</dbReference>
<proteinExistence type="predicted"/>
<sequence>MTLSIVARDPDTGQLGIACQSHFFGVGRLVGWLEPGVGAVATQAFVNVGLGPQGLALLRSGATAQQALQALSRSEDDVQFRQLAVVDCSGEVASQTGGACVPAAGSVAGRQVSVQGNMLTSHEVYREALAAYELARDAPFVDRLLAALQAGERAGGDARGSQSAVLKVVTGRVSSRPWEETIVDVRVDDHHDPVAELTRLAGLSKAYDGIGSVLFARGLMLGPYVGVSSDELTHAILALEEARKTLGENFEAAFWYGVLLGRAGRVEEACHVLLEVVAAQPRWGRYLRSVVEAEIIKAEILDPVFAALDAAEEIQ</sequence>
<dbReference type="InterPro" id="IPR029055">
    <property type="entry name" value="Ntn_hydrolases_N"/>
</dbReference>
<comment type="caution">
    <text evidence="1">The sequence shown here is derived from an EMBL/GenBank/DDBJ whole genome shotgun (WGS) entry which is preliminary data.</text>
</comment>
<dbReference type="SUPFAM" id="SSF56235">
    <property type="entry name" value="N-terminal nucleophile aminohydrolases (Ntn hydrolases)"/>
    <property type="match status" value="1"/>
</dbReference>
<protein>
    <submittedName>
        <fullName evidence="1">DUF1028 domain-containing protein</fullName>
    </submittedName>
</protein>
<name>A0ABT4MMS4_9NOCA</name>
<evidence type="ECO:0000313" key="2">
    <source>
        <dbReference type="Proteomes" id="UP001081071"/>
    </source>
</evidence>
<dbReference type="Proteomes" id="UP001081071">
    <property type="component" value="Unassembled WGS sequence"/>
</dbReference>
<gene>
    <name evidence="1" type="ORF">O4220_27565</name>
</gene>
<dbReference type="Gene3D" id="3.60.20.10">
    <property type="entry name" value="Glutamine Phosphoribosylpyrophosphate, subunit 1, domain 1"/>
    <property type="match status" value="1"/>
</dbReference>
<dbReference type="RefSeq" id="WP_269608725.1">
    <property type="nucleotide sequence ID" value="NZ_JAPWIJ010000024.1"/>
</dbReference>
<reference evidence="1" key="1">
    <citation type="submission" date="2022-12" db="EMBL/GenBank/DDBJ databases">
        <authorList>
            <person name="Krivoruchko A.V."/>
            <person name="Elkin A."/>
        </authorList>
    </citation>
    <scope>NUCLEOTIDE SEQUENCE</scope>
    <source>
        <strain evidence="1">IEGM 1391</strain>
    </source>
</reference>
<accession>A0ABT4MMS4</accession>